<keyword evidence="2" id="KW-1185">Reference proteome</keyword>
<dbReference type="RefSeq" id="WP_159542186.1">
    <property type="nucleotide sequence ID" value="NZ_CP047156.1"/>
</dbReference>
<dbReference type="EMBL" id="CP047156">
    <property type="protein sequence ID" value="QHB99071.1"/>
    <property type="molecule type" value="Genomic_DNA"/>
</dbReference>
<sequence length="336" mass="36976">MDTPVSDERRWRAVAELYHAFFTGIVLGASMRLGAQTGAELVFEVFSRQREQKFLAGLDKLGIADEPPAVAAAKYHYLSNQIGGVEVEFMPESDRKAWIRYGTPRWAWEGTALCGIPPEVSVAMLRGWHARNGVSLGNPRLGFVCTKQAVDGDSALEGYYYEYDEDLEPHQRLRFDRTADAPDFDATRAPVLPTTTWPRERLAKAHRNYAMTYPQTALGAAIDLWGPERAVGVLGIVAKQVGMQLYPSLLAIMGVAPERTPHGAALVFGELLAGHGPGYTVSGADDVVLELEGPAFVSDGAHPATETIWARLFDGLLATHHHRLGLQRDGLRWTIR</sequence>
<proteinExistence type="predicted"/>
<organism evidence="1 2">
    <name type="scientific">Epidermidibacterium keratini</name>
    <dbReference type="NCBI Taxonomy" id="1891644"/>
    <lineage>
        <taxon>Bacteria</taxon>
        <taxon>Bacillati</taxon>
        <taxon>Actinomycetota</taxon>
        <taxon>Actinomycetes</taxon>
        <taxon>Sporichthyales</taxon>
        <taxon>Sporichthyaceae</taxon>
        <taxon>Epidermidibacterium</taxon>
    </lineage>
</organism>
<evidence type="ECO:0000313" key="2">
    <source>
        <dbReference type="Proteomes" id="UP000463857"/>
    </source>
</evidence>
<gene>
    <name evidence="1" type="ORF">EK0264_01305</name>
</gene>
<protein>
    <submittedName>
        <fullName evidence="1">Uncharacterized protein</fullName>
    </submittedName>
</protein>
<dbReference type="AlphaFoldDB" id="A0A7L4YIU9"/>
<dbReference type="OrthoDB" id="5175610at2"/>
<accession>A0A7L4YIU9</accession>
<name>A0A7L4YIU9_9ACTN</name>
<dbReference type="Proteomes" id="UP000463857">
    <property type="component" value="Chromosome"/>
</dbReference>
<dbReference type="KEGG" id="eke:EK0264_01305"/>
<reference evidence="1 2" key="1">
    <citation type="journal article" date="2018" name="Int. J. Syst. Evol. Microbiol.">
        <title>Epidermidibacterium keratini gen. nov., sp. nov., a member of the family Sporichthyaceae, isolated from keratin epidermis.</title>
        <authorList>
            <person name="Lee D.G."/>
            <person name="Trujillo M.E."/>
            <person name="Kang S."/>
            <person name="Nam J.J."/>
            <person name="Kim Y.J."/>
        </authorList>
    </citation>
    <scope>NUCLEOTIDE SEQUENCE [LARGE SCALE GENOMIC DNA]</scope>
    <source>
        <strain evidence="1 2">EPI-7</strain>
    </source>
</reference>
<dbReference type="InParanoid" id="A0A7L4YIU9"/>
<evidence type="ECO:0000313" key="1">
    <source>
        <dbReference type="EMBL" id="QHB99071.1"/>
    </source>
</evidence>